<dbReference type="EMBL" id="JAAGSC010000031">
    <property type="protein sequence ID" value="NDY94670.1"/>
    <property type="molecule type" value="Genomic_DNA"/>
</dbReference>
<dbReference type="InterPro" id="IPR025392">
    <property type="entry name" value="DUF4124"/>
</dbReference>
<feature type="signal peptide" evidence="2">
    <location>
        <begin position="1"/>
        <end position="32"/>
    </location>
</feature>
<feature type="compositionally biased region" description="Basic and acidic residues" evidence="1">
    <location>
        <begin position="85"/>
        <end position="108"/>
    </location>
</feature>
<evidence type="ECO:0000313" key="4">
    <source>
        <dbReference type="EMBL" id="NDY94670.1"/>
    </source>
</evidence>
<evidence type="ECO:0000313" key="5">
    <source>
        <dbReference type="Proteomes" id="UP000484885"/>
    </source>
</evidence>
<feature type="compositionally biased region" description="Pro residues" evidence="1">
    <location>
        <begin position="125"/>
        <end position="141"/>
    </location>
</feature>
<protein>
    <submittedName>
        <fullName evidence="4">DUF4124 domain-containing protein</fullName>
    </submittedName>
</protein>
<sequence>MKTRAHSSRSGRRAARLLVALFAGLMLAPATANETIYRCEREDGSVAFSDRPCDEQAAVYRAGNNLSVVDAPKRLAERIEQNRAFIDQRRERLQQQRRSAEPATERAEQPPPQSSPQQPLLQVPYWPPQPIEPPTPQPPGGREPSPDDDRFSALSGPFPGTTRRRDASARDPDAQ</sequence>
<gene>
    <name evidence="4" type="ORF">G3I74_02865</name>
</gene>
<feature type="domain" description="DUF4124" evidence="3">
    <location>
        <begin position="25"/>
        <end position="58"/>
    </location>
</feature>
<dbReference type="RefSeq" id="WP_164210065.1">
    <property type="nucleotide sequence ID" value="NZ_JAAGSC010000031.1"/>
</dbReference>
<organism evidence="4 5">
    <name type="scientific">Wenzhouxiangella limi</name>
    <dbReference type="NCBI Taxonomy" id="2707351"/>
    <lineage>
        <taxon>Bacteria</taxon>
        <taxon>Pseudomonadati</taxon>
        <taxon>Pseudomonadota</taxon>
        <taxon>Gammaproteobacteria</taxon>
        <taxon>Chromatiales</taxon>
        <taxon>Wenzhouxiangellaceae</taxon>
        <taxon>Wenzhouxiangella</taxon>
    </lineage>
</organism>
<keyword evidence="2" id="KW-0732">Signal</keyword>
<evidence type="ECO:0000256" key="1">
    <source>
        <dbReference type="SAM" id="MobiDB-lite"/>
    </source>
</evidence>
<keyword evidence="5" id="KW-1185">Reference proteome</keyword>
<name>A0A845UXT1_9GAMM</name>
<feature type="compositionally biased region" description="Basic and acidic residues" evidence="1">
    <location>
        <begin position="163"/>
        <end position="175"/>
    </location>
</feature>
<proteinExistence type="predicted"/>
<dbReference type="Pfam" id="PF13511">
    <property type="entry name" value="DUF4124"/>
    <property type="match status" value="1"/>
</dbReference>
<feature type="compositionally biased region" description="Low complexity" evidence="1">
    <location>
        <begin position="115"/>
        <end position="124"/>
    </location>
</feature>
<accession>A0A845UXT1</accession>
<reference evidence="4 5" key="1">
    <citation type="submission" date="2020-02" db="EMBL/GenBank/DDBJ databases">
        <authorList>
            <person name="Zhang X.-Y."/>
        </authorList>
    </citation>
    <scope>NUCLEOTIDE SEQUENCE [LARGE SCALE GENOMIC DNA]</scope>
    <source>
        <strain evidence="4 5">C33</strain>
    </source>
</reference>
<dbReference type="Proteomes" id="UP000484885">
    <property type="component" value="Unassembled WGS sequence"/>
</dbReference>
<evidence type="ECO:0000256" key="2">
    <source>
        <dbReference type="SAM" id="SignalP"/>
    </source>
</evidence>
<evidence type="ECO:0000259" key="3">
    <source>
        <dbReference type="Pfam" id="PF13511"/>
    </source>
</evidence>
<feature type="region of interest" description="Disordered" evidence="1">
    <location>
        <begin position="85"/>
        <end position="175"/>
    </location>
</feature>
<feature type="chain" id="PRO_5033016755" evidence="2">
    <location>
        <begin position="33"/>
        <end position="175"/>
    </location>
</feature>
<comment type="caution">
    <text evidence="4">The sequence shown here is derived from an EMBL/GenBank/DDBJ whole genome shotgun (WGS) entry which is preliminary data.</text>
</comment>
<dbReference type="AlphaFoldDB" id="A0A845UXT1"/>